<dbReference type="HOGENOM" id="CLU_029282_1_0_1"/>
<accession>A0A0D1WVV5</accession>
<evidence type="ECO:0000256" key="4">
    <source>
        <dbReference type="ARBA" id="ARBA00022989"/>
    </source>
</evidence>
<dbReference type="AlphaFoldDB" id="A0A0D1WVV5"/>
<dbReference type="PANTHER" id="PTHR12428">
    <property type="entry name" value="OXA1"/>
    <property type="match status" value="1"/>
</dbReference>
<evidence type="ECO:0000313" key="9">
    <source>
        <dbReference type="Proteomes" id="UP000053599"/>
    </source>
</evidence>
<evidence type="ECO:0000313" key="8">
    <source>
        <dbReference type="EMBL" id="KIV79311.1"/>
    </source>
</evidence>
<feature type="region of interest" description="Disordered" evidence="6">
    <location>
        <begin position="22"/>
        <end position="43"/>
    </location>
</feature>
<dbReference type="GO" id="GO:0033617">
    <property type="term" value="P:mitochondrial respiratory chain complex IV assembly"/>
    <property type="evidence" value="ECO:0007669"/>
    <property type="project" value="TreeGrafter"/>
</dbReference>
<proteinExistence type="inferred from homology"/>
<dbReference type="EMBL" id="KN846953">
    <property type="protein sequence ID" value="KIV79311.1"/>
    <property type="molecule type" value="Genomic_DNA"/>
</dbReference>
<dbReference type="PANTHER" id="PTHR12428:SF65">
    <property type="entry name" value="CYTOCHROME C OXIDASE ASSEMBLY PROTEIN COX18, MITOCHONDRIAL"/>
    <property type="match status" value="1"/>
</dbReference>
<comment type="subcellular location">
    <subcellularLocation>
        <location evidence="1">Membrane</location>
        <topology evidence="1">Multi-pass membrane protein</topology>
    </subcellularLocation>
</comment>
<gene>
    <name evidence="8" type="ORF">PV11_06878</name>
</gene>
<keyword evidence="3 7" id="KW-0812">Transmembrane</keyword>
<keyword evidence="4 7" id="KW-1133">Transmembrane helix</keyword>
<name>A0A0D1WVV5_9EURO</name>
<feature type="transmembrane region" description="Helical" evidence="7">
    <location>
        <begin position="273"/>
        <end position="296"/>
    </location>
</feature>
<evidence type="ECO:0000256" key="3">
    <source>
        <dbReference type="ARBA" id="ARBA00022692"/>
    </source>
</evidence>
<dbReference type="STRING" id="1016849.A0A0D1WVV5"/>
<evidence type="ECO:0000256" key="6">
    <source>
        <dbReference type="SAM" id="MobiDB-lite"/>
    </source>
</evidence>
<dbReference type="InterPro" id="IPR001708">
    <property type="entry name" value="YidC/ALB3/OXA1/COX18"/>
</dbReference>
<sequence length="346" mass="38888">MFSRQALKTGCLRHVSRENAHQAGGFPTLHPISPRKPASRSFHSSRPNQIIAEALQLSQEAFQGVHSLTGLPWYLSIPLTASLFRLVSLPTLYFTNKSVQREQKIAPLLKGWREAYKWRARLQFPAGGTEETAKQAEAWVQSRLSLRHKMLQKSYKIMGAWSRNALQLSFLPIYILNTDAIRRMSGDERTLLSLFIKTNGKVDTSIVPLEPGLATEGFFWIPTLISPDELWILPLAFGALSVTSAWLAVGKHMKTQQRTITGLPLGPMRTKEVVLLQLSQFVMAASFLFPALIIMWDLPTAVVLYFIGSVGTQLVQRPLIRWLVGNKKPIEPLEARLPKLKGEKEA</sequence>
<dbReference type="GO" id="GO:0005743">
    <property type="term" value="C:mitochondrial inner membrane"/>
    <property type="evidence" value="ECO:0007669"/>
    <property type="project" value="TreeGrafter"/>
</dbReference>
<feature type="transmembrane region" description="Helical" evidence="7">
    <location>
        <begin position="230"/>
        <end position="249"/>
    </location>
</feature>
<dbReference type="GO" id="GO:0032979">
    <property type="term" value="P:protein insertion into mitochondrial inner membrane from matrix"/>
    <property type="evidence" value="ECO:0007669"/>
    <property type="project" value="TreeGrafter"/>
</dbReference>
<evidence type="ECO:0000256" key="2">
    <source>
        <dbReference type="ARBA" id="ARBA00009877"/>
    </source>
</evidence>
<organism evidence="8 9">
    <name type="scientific">Exophiala sideris</name>
    <dbReference type="NCBI Taxonomy" id="1016849"/>
    <lineage>
        <taxon>Eukaryota</taxon>
        <taxon>Fungi</taxon>
        <taxon>Dikarya</taxon>
        <taxon>Ascomycota</taxon>
        <taxon>Pezizomycotina</taxon>
        <taxon>Eurotiomycetes</taxon>
        <taxon>Chaetothyriomycetidae</taxon>
        <taxon>Chaetothyriales</taxon>
        <taxon>Herpotrichiellaceae</taxon>
        <taxon>Exophiala</taxon>
    </lineage>
</organism>
<evidence type="ECO:0000256" key="1">
    <source>
        <dbReference type="ARBA" id="ARBA00004141"/>
    </source>
</evidence>
<evidence type="ECO:0000256" key="5">
    <source>
        <dbReference type="ARBA" id="ARBA00023136"/>
    </source>
</evidence>
<evidence type="ECO:0000256" key="7">
    <source>
        <dbReference type="SAM" id="Phobius"/>
    </source>
</evidence>
<dbReference type="Proteomes" id="UP000053599">
    <property type="component" value="Unassembled WGS sequence"/>
</dbReference>
<dbReference type="OrthoDB" id="2148490at2759"/>
<keyword evidence="5 7" id="KW-0472">Membrane</keyword>
<reference evidence="8 9" key="1">
    <citation type="submission" date="2015-01" db="EMBL/GenBank/DDBJ databases">
        <title>The Genome Sequence of Exophiala sideris CBS121828.</title>
        <authorList>
            <consortium name="The Broad Institute Genomics Platform"/>
            <person name="Cuomo C."/>
            <person name="de Hoog S."/>
            <person name="Gorbushina A."/>
            <person name="Stielow B."/>
            <person name="Teixiera M."/>
            <person name="Abouelleil A."/>
            <person name="Chapman S.B."/>
            <person name="Priest M."/>
            <person name="Young S.K."/>
            <person name="Wortman J."/>
            <person name="Nusbaum C."/>
            <person name="Birren B."/>
        </authorList>
    </citation>
    <scope>NUCLEOTIDE SEQUENCE [LARGE SCALE GENOMIC DNA]</scope>
    <source>
        <strain evidence="8 9">CBS 121828</strain>
    </source>
</reference>
<protein>
    <submittedName>
        <fullName evidence="8">Uncharacterized protein</fullName>
    </submittedName>
</protein>
<dbReference type="GO" id="GO:0032977">
    <property type="term" value="F:membrane insertase activity"/>
    <property type="evidence" value="ECO:0007669"/>
    <property type="project" value="InterPro"/>
</dbReference>
<comment type="similarity">
    <text evidence="2">Belongs to the OXA1/ALB3/YidC family.</text>
</comment>